<evidence type="ECO:0000256" key="2">
    <source>
        <dbReference type="ARBA" id="ARBA00022603"/>
    </source>
</evidence>
<dbReference type="InterPro" id="IPR007848">
    <property type="entry name" value="Small_mtfrase_dom"/>
</dbReference>
<dbReference type="GO" id="GO:0003676">
    <property type="term" value="F:nucleic acid binding"/>
    <property type="evidence" value="ECO:0007669"/>
    <property type="project" value="InterPro"/>
</dbReference>
<dbReference type="InterPro" id="IPR002052">
    <property type="entry name" value="DNA_methylase_N6_adenine_CS"/>
</dbReference>
<dbReference type="GO" id="GO:0008757">
    <property type="term" value="F:S-adenosylmethionine-dependent methyltransferase activity"/>
    <property type="evidence" value="ECO:0007669"/>
    <property type="project" value="TreeGrafter"/>
</dbReference>
<dbReference type="Pfam" id="PF05175">
    <property type="entry name" value="MTS"/>
    <property type="match status" value="1"/>
</dbReference>
<dbReference type="InterPro" id="IPR052190">
    <property type="entry name" value="Euk-Arch_PrmC-MTase"/>
</dbReference>
<dbReference type="AlphaFoldDB" id="A0A7C4D6C1"/>
<dbReference type="Gene3D" id="3.40.50.150">
    <property type="entry name" value="Vaccinia Virus protein VP39"/>
    <property type="match status" value="1"/>
</dbReference>
<dbReference type="InterPro" id="IPR029063">
    <property type="entry name" value="SAM-dependent_MTases_sf"/>
</dbReference>
<evidence type="ECO:0000256" key="1">
    <source>
        <dbReference type="ARBA" id="ARBA00006149"/>
    </source>
</evidence>
<dbReference type="GO" id="GO:0008276">
    <property type="term" value="F:protein methyltransferase activity"/>
    <property type="evidence" value="ECO:0007669"/>
    <property type="project" value="TreeGrafter"/>
</dbReference>
<comment type="caution">
    <text evidence="6">The sequence shown here is derived from an EMBL/GenBank/DDBJ whole genome shotgun (WGS) entry which is preliminary data.</text>
</comment>
<comment type="similarity">
    <text evidence="1">Belongs to the eukaryotic/archaeal PrmC-related family.</text>
</comment>
<gene>
    <name evidence="7" type="ORF">ENT92_01190</name>
    <name evidence="6" type="ORF">ENU14_00905</name>
</gene>
<feature type="domain" description="Methyltransferase small" evidence="5">
    <location>
        <begin position="15"/>
        <end position="174"/>
    </location>
</feature>
<dbReference type="PANTHER" id="PTHR45875:SF1">
    <property type="entry name" value="METHYLTRANSFERASE N6AMT1"/>
    <property type="match status" value="1"/>
</dbReference>
<dbReference type="PANTHER" id="PTHR45875">
    <property type="entry name" value="METHYLTRANSFERASE N6AMT1"/>
    <property type="match status" value="1"/>
</dbReference>
<evidence type="ECO:0000256" key="3">
    <source>
        <dbReference type="ARBA" id="ARBA00022679"/>
    </source>
</evidence>
<evidence type="ECO:0000256" key="4">
    <source>
        <dbReference type="ARBA" id="ARBA00022691"/>
    </source>
</evidence>
<protein>
    <submittedName>
        <fullName evidence="6">Methyltransferase</fullName>
    </submittedName>
</protein>
<dbReference type="SUPFAM" id="SSF53335">
    <property type="entry name" value="S-adenosyl-L-methionine-dependent methyltransferases"/>
    <property type="match status" value="1"/>
</dbReference>
<keyword evidence="2 6" id="KW-0489">Methyltransferase</keyword>
<evidence type="ECO:0000313" key="6">
    <source>
        <dbReference type="EMBL" id="HGM58140.1"/>
    </source>
</evidence>
<dbReference type="GO" id="GO:0035657">
    <property type="term" value="C:eRF1 methyltransferase complex"/>
    <property type="evidence" value="ECO:0007669"/>
    <property type="project" value="TreeGrafter"/>
</dbReference>
<organism evidence="6">
    <name type="scientific">Staphylothermus marinus</name>
    <dbReference type="NCBI Taxonomy" id="2280"/>
    <lineage>
        <taxon>Archaea</taxon>
        <taxon>Thermoproteota</taxon>
        <taxon>Thermoprotei</taxon>
        <taxon>Desulfurococcales</taxon>
        <taxon>Desulfurococcaceae</taxon>
        <taxon>Staphylothermus</taxon>
    </lineage>
</organism>
<dbReference type="EMBL" id="DTAN01000047">
    <property type="protein sequence ID" value="HGU64818.1"/>
    <property type="molecule type" value="Genomic_DNA"/>
</dbReference>
<sequence length="191" mass="21861">MYENVYEPSEDTWFLLDIIEKRLVGGKQRFVNCIDLGCGTGVLGLYLLVNNICERVFFIDSSFVALENTFENILLNNVLNKSILINTDVADLKLINVFDLVVANPPYLPGKPSDLYDTALLTGINGFETIVSFIETSYRLLRKHGLLYLVYSSLSRINVVENTLNKKFKVINKFSKKFFLEELYVIEALRK</sequence>
<dbReference type="PROSITE" id="PS00092">
    <property type="entry name" value="N6_MTASE"/>
    <property type="match status" value="1"/>
</dbReference>
<keyword evidence="3 6" id="KW-0808">Transferase</keyword>
<evidence type="ECO:0000259" key="5">
    <source>
        <dbReference type="Pfam" id="PF05175"/>
    </source>
</evidence>
<accession>A0A7C4D6C1</accession>
<dbReference type="GO" id="GO:0032259">
    <property type="term" value="P:methylation"/>
    <property type="evidence" value="ECO:0007669"/>
    <property type="project" value="UniProtKB-KW"/>
</dbReference>
<proteinExistence type="inferred from homology"/>
<dbReference type="CDD" id="cd02440">
    <property type="entry name" value="AdoMet_MTases"/>
    <property type="match status" value="1"/>
</dbReference>
<name>A0A7C4D6C1_STAMA</name>
<reference evidence="6" key="1">
    <citation type="journal article" date="2020" name="mSystems">
        <title>Genome- and Community-Level Interaction Insights into Carbon Utilization and Element Cycling Functions of Hydrothermarchaeota in Hydrothermal Sediment.</title>
        <authorList>
            <person name="Zhou Z."/>
            <person name="Liu Y."/>
            <person name="Xu W."/>
            <person name="Pan J."/>
            <person name="Luo Z.H."/>
            <person name="Li M."/>
        </authorList>
    </citation>
    <scope>NUCLEOTIDE SEQUENCE [LARGE SCALE GENOMIC DNA]</scope>
    <source>
        <strain evidence="7">SpSt-622</strain>
        <strain evidence="6">SpSt-642</strain>
    </source>
</reference>
<evidence type="ECO:0000313" key="7">
    <source>
        <dbReference type="EMBL" id="HGU64818.1"/>
    </source>
</evidence>
<dbReference type="EMBL" id="DTBJ01000013">
    <property type="protein sequence ID" value="HGM58140.1"/>
    <property type="molecule type" value="Genomic_DNA"/>
</dbReference>
<keyword evidence="4" id="KW-0949">S-adenosyl-L-methionine</keyword>